<sequence>MKLSKPIVFMLASTFSLSLNGVFSKFLTESFSVQLLSMLRFLFPAIVLFLMMFLSRFVLPHRKMWTPLLIRSFCIAACQLCFLMSMQSLTLVESVVLFSTGPLFIPVLERLIFKVKFSAINIVRLVVMLAGVVALAGDLSSFSFKWELLLGLGAGVLGAGSQLALFRATKGTMTAVSLNAWSFLLAFLMLLPLTFIIGPSDADRLILSMPEEHEFIWMMLGVLALLIVNTQIFRAKAYQLVDTGSQLAPLIYTNLVFTCIWQVTLFDEVLDEHKIVGVLLIVLASALNTLKGLVLKLNSSFKLIRSLKPIRVLKTTLLTHWVSLLKSVRATYHMYLRAAHRMDLH</sequence>
<evidence type="ECO:0000256" key="4">
    <source>
        <dbReference type="ARBA" id="ARBA00023136"/>
    </source>
</evidence>
<keyword evidence="3 5" id="KW-1133">Transmembrane helix</keyword>
<evidence type="ECO:0000256" key="5">
    <source>
        <dbReference type="SAM" id="Phobius"/>
    </source>
</evidence>
<evidence type="ECO:0000256" key="1">
    <source>
        <dbReference type="ARBA" id="ARBA00004141"/>
    </source>
</evidence>
<name>A0AAV5NJK2_9VIBR</name>
<feature type="transmembrane region" description="Helical" evidence="5">
    <location>
        <begin position="40"/>
        <end position="59"/>
    </location>
</feature>
<dbReference type="InterPro" id="IPR037185">
    <property type="entry name" value="EmrE-like"/>
</dbReference>
<dbReference type="PANTHER" id="PTHR22911">
    <property type="entry name" value="ACYL-MALONYL CONDENSING ENZYME-RELATED"/>
    <property type="match status" value="1"/>
</dbReference>
<feature type="domain" description="EamA" evidence="6">
    <location>
        <begin position="6"/>
        <end position="135"/>
    </location>
</feature>
<feature type="transmembrane region" description="Helical" evidence="5">
    <location>
        <begin position="95"/>
        <end position="113"/>
    </location>
</feature>
<dbReference type="GO" id="GO:0016020">
    <property type="term" value="C:membrane"/>
    <property type="evidence" value="ECO:0007669"/>
    <property type="project" value="UniProtKB-SubCell"/>
</dbReference>
<keyword evidence="4 5" id="KW-0472">Membrane</keyword>
<feature type="domain" description="EamA" evidence="6">
    <location>
        <begin position="146"/>
        <end position="288"/>
    </location>
</feature>
<evidence type="ECO:0000259" key="6">
    <source>
        <dbReference type="Pfam" id="PF00892"/>
    </source>
</evidence>
<evidence type="ECO:0000313" key="8">
    <source>
        <dbReference type="Proteomes" id="UP001156690"/>
    </source>
</evidence>
<dbReference type="InterPro" id="IPR000620">
    <property type="entry name" value="EamA_dom"/>
</dbReference>
<keyword evidence="2 5" id="KW-0812">Transmembrane</keyword>
<dbReference type="Proteomes" id="UP001156690">
    <property type="component" value="Unassembled WGS sequence"/>
</dbReference>
<comment type="subcellular location">
    <subcellularLocation>
        <location evidence="1">Membrane</location>
        <topology evidence="1">Multi-pass membrane protein</topology>
    </subcellularLocation>
</comment>
<evidence type="ECO:0000256" key="2">
    <source>
        <dbReference type="ARBA" id="ARBA00022692"/>
    </source>
</evidence>
<evidence type="ECO:0000256" key="3">
    <source>
        <dbReference type="ARBA" id="ARBA00022989"/>
    </source>
</evidence>
<protein>
    <submittedName>
        <fullName evidence="7">Membrane protein</fullName>
    </submittedName>
</protein>
<feature type="transmembrane region" description="Helical" evidence="5">
    <location>
        <begin position="275"/>
        <end position="295"/>
    </location>
</feature>
<dbReference type="Pfam" id="PF00892">
    <property type="entry name" value="EamA"/>
    <property type="match status" value="2"/>
</dbReference>
<dbReference type="PANTHER" id="PTHR22911:SF6">
    <property type="entry name" value="SOLUTE CARRIER FAMILY 35 MEMBER G1"/>
    <property type="match status" value="1"/>
</dbReference>
<organism evidence="7 8">
    <name type="scientific">Vibrio penaeicida</name>
    <dbReference type="NCBI Taxonomy" id="104609"/>
    <lineage>
        <taxon>Bacteria</taxon>
        <taxon>Pseudomonadati</taxon>
        <taxon>Pseudomonadota</taxon>
        <taxon>Gammaproteobacteria</taxon>
        <taxon>Vibrionales</taxon>
        <taxon>Vibrionaceae</taxon>
        <taxon>Vibrio</taxon>
    </lineage>
</organism>
<keyword evidence="8" id="KW-1185">Reference proteome</keyword>
<feature type="transmembrane region" description="Helical" evidence="5">
    <location>
        <begin position="247"/>
        <end position="263"/>
    </location>
</feature>
<dbReference type="RefSeq" id="WP_126610144.1">
    <property type="nucleotide sequence ID" value="NZ_AP025145.1"/>
</dbReference>
<dbReference type="EMBL" id="BSNX01000002">
    <property type="protein sequence ID" value="GLQ70822.1"/>
    <property type="molecule type" value="Genomic_DNA"/>
</dbReference>
<evidence type="ECO:0000313" key="7">
    <source>
        <dbReference type="EMBL" id="GLQ70822.1"/>
    </source>
</evidence>
<feature type="transmembrane region" description="Helical" evidence="5">
    <location>
        <begin position="215"/>
        <end position="235"/>
    </location>
</feature>
<accession>A0AAV5NJK2</accession>
<reference evidence="8" key="1">
    <citation type="journal article" date="2019" name="Int. J. Syst. Evol. Microbiol.">
        <title>The Global Catalogue of Microorganisms (GCM) 10K type strain sequencing project: providing services to taxonomists for standard genome sequencing and annotation.</title>
        <authorList>
            <consortium name="The Broad Institute Genomics Platform"/>
            <consortium name="The Broad Institute Genome Sequencing Center for Infectious Disease"/>
            <person name="Wu L."/>
            <person name="Ma J."/>
        </authorList>
    </citation>
    <scope>NUCLEOTIDE SEQUENCE [LARGE SCALE GENOMIC DNA]</scope>
    <source>
        <strain evidence="8">NBRC 15640</strain>
    </source>
</reference>
<feature type="transmembrane region" description="Helical" evidence="5">
    <location>
        <begin position="125"/>
        <end position="142"/>
    </location>
</feature>
<feature type="transmembrane region" description="Helical" evidence="5">
    <location>
        <begin position="178"/>
        <end position="195"/>
    </location>
</feature>
<gene>
    <name evidence="7" type="ORF">GCM10007932_01820</name>
</gene>
<feature type="transmembrane region" description="Helical" evidence="5">
    <location>
        <begin position="148"/>
        <end position="166"/>
    </location>
</feature>
<proteinExistence type="predicted"/>
<feature type="transmembrane region" description="Helical" evidence="5">
    <location>
        <begin position="68"/>
        <end position="89"/>
    </location>
</feature>
<dbReference type="AlphaFoldDB" id="A0AAV5NJK2"/>
<comment type="caution">
    <text evidence="7">The sequence shown here is derived from an EMBL/GenBank/DDBJ whole genome shotgun (WGS) entry which is preliminary data.</text>
</comment>
<dbReference type="SUPFAM" id="SSF103481">
    <property type="entry name" value="Multidrug resistance efflux transporter EmrE"/>
    <property type="match status" value="2"/>
</dbReference>